<gene>
    <name evidence="1" type="ORF">NCTC9695_05998</name>
</gene>
<evidence type="ECO:0000313" key="2">
    <source>
        <dbReference type="Proteomes" id="UP000275777"/>
    </source>
</evidence>
<evidence type="ECO:0000313" key="1">
    <source>
        <dbReference type="EMBL" id="VEB45478.1"/>
    </source>
</evidence>
<dbReference type="EMBL" id="LR134182">
    <property type="protein sequence ID" value="VEB45478.1"/>
    <property type="molecule type" value="Genomic_DNA"/>
</dbReference>
<name>A0A3S4HM70_CHRVL</name>
<reference evidence="1 2" key="1">
    <citation type="submission" date="2018-12" db="EMBL/GenBank/DDBJ databases">
        <authorList>
            <consortium name="Pathogen Informatics"/>
        </authorList>
    </citation>
    <scope>NUCLEOTIDE SEQUENCE [LARGE SCALE GENOMIC DNA]</scope>
    <source>
        <strain evidence="1 2">NCTC9695</strain>
    </source>
</reference>
<dbReference type="Proteomes" id="UP000275777">
    <property type="component" value="Chromosome"/>
</dbReference>
<sequence>MSFSSVPFFITFAENPELAICAEDSIKGARLVLKPFKNNLLALFNVDFVQGLFGLATSGNQLVIGAEDITLGAPLALQLLQPESGKLQRWDIFSAPGNIVSAADSCLAFGYRLRTKPPLQLTELNAPPFPQWIFLPFTTTQRGILESAV</sequence>
<proteinExistence type="predicted"/>
<accession>A0A3S4HM70</accession>
<organism evidence="1 2">
    <name type="scientific">Chromobacterium violaceum</name>
    <dbReference type="NCBI Taxonomy" id="536"/>
    <lineage>
        <taxon>Bacteria</taxon>
        <taxon>Pseudomonadati</taxon>
        <taxon>Pseudomonadota</taxon>
        <taxon>Betaproteobacteria</taxon>
        <taxon>Neisseriales</taxon>
        <taxon>Chromobacteriaceae</taxon>
        <taxon>Chromobacterium</taxon>
    </lineage>
</organism>
<dbReference type="AlphaFoldDB" id="A0A3S4HM70"/>
<protein>
    <submittedName>
        <fullName evidence="1">Uncharacterized protein</fullName>
    </submittedName>
</protein>